<dbReference type="PANTHER" id="PTHR34136">
    <property type="match status" value="1"/>
</dbReference>
<reference evidence="4" key="1">
    <citation type="journal article" date="2019" name="Int. J. Syst. Evol. Microbiol.">
        <title>The Global Catalogue of Microorganisms (GCM) 10K type strain sequencing project: providing services to taxonomists for standard genome sequencing and annotation.</title>
        <authorList>
            <consortium name="The Broad Institute Genomics Platform"/>
            <consortium name="The Broad Institute Genome Sequencing Center for Infectious Disease"/>
            <person name="Wu L."/>
            <person name="Ma J."/>
        </authorList>
    </citation>
    <scope>NUCLEOTIDE SEQUENCE [LARGE SCALE GENOMIC DNA]</scope>
    <source>
        <strain evidence="4">KCTC 52274</strain>
    </source>
</reference>
<dbReference type="RefSeq" id="WP_378293111.1">
    <property type="nucleotide sequence ID" value="NZ_JBHULE010000019.1"/>
</dbReference>
<dbReference type="PANTHER" id="PTHR34136:SF1">
    <property type="entry name" value="UDP-N-ACETYL-D-MANNOSAMINURONIC ACID TRANSFERASE"/>
    <property type="match status" value="1"/>
</dbReference>
<accession>A0ABW5LHE3</accession>
<name>A0ABW5LHE3_9FLAO</name>
<evidence type="ECO:0000313" key="4">
    <source>
        <dbReference type="Proteomes" id="UP001597319"/>
    </source>
</evidence>
<organism evidence="3 4">
    <name type="scientific">Aquimarina rubra</name>
    <dbReference type="NCBI Taxonomy" id="1920033"/>
    <lineage>
        <taxon>Bacteria</taxon>
        <taxon>Pseudomonadati</taxon>
        <taxon>Bacteroidota</taxon>
        <taxon>Flavobacteriia</taxon>
        <taxon>Flavobacteriales</taxon>
        <taxon>Flavobacteriaceae</taxon>
        <taxon>Aquimarina</taxon>
    </lineage>
</organism>
<evidence type="ECO:0000313" key="3">
    <source>
        <dbReference type="EMBL" id="MFD2563569.1"/>
    </source>
</evidence>
<proteinExistence type="predicted"/>
<keyword evidence="2" id="KW-0808">Transferase</keyword>
<sequence>MNKLKKLVLNSSAKEQVDIIGINTFLNPYSYLKYRENPDLFNKFNKVYIDGILLVIWFRLFGIKVKRTSFDMTSLAPKVFEFCSVNNKSIYFIGSTDSAINLFVNEVSSKYYNLKILGYRNGYFDNEQEKRNVLTLIKEKNPDFIVVGMGTPFQEEFLLSLKELGWKGSGFTCGGFIHQTAQGIQYYPTVFDKYNLRWLYRIIDEPYLIKRYFIYYPKSLFLFIYDMIFKR</sequence>
<dbReference type="EMBL" id="JBHULE010000019">
    <property type="protein sequence ID" value="MFD2563569.1"/>
    <property type="molecule type" value="Genomic_DNA"/>
</dbReference>
<keyword evidence="1" id="KW-0328">Glycosyltransferase</keyword>
<dbReference type="InterPro" id="IPR004629">
    <property type="entry name" value="WecG_TagA_CpsF"/>
</dbReference>
<dbReference type="Proteomes" id="UP001597319">
    <property type="component" value="Unassembled WGS sequence"/>
</dbReference>
<evidence type="ECO:0000256" key="1">
    <source>
        <dbReference type="ARBA" id="ARBA00022676"/>
    </source>
</evidence>
<protein>
    <submittedName>
        <fullName evidence="3">WecB/TagA/CpsF family glycosyltransferase</fullName>
    </submittedName>
</protein>
<dbReference type="Pfam" id="PF03808">
    <property type="entry name" value="Glyco_tran_WecG"/>
    <property type="match status" value="1"/>
</dbReference>
<gene>
    <name evidence="3" type="ORF">ACFSR1_12895</name>
</gene>
<comment type="caution">
    <text evidence="3">The sequence shown here is derived from an EMBL/GenBank/DDBJ whole genome shotgun (WGS) entry which is preliminary data.</text>
</comment>
<dbReference type="NCBIfam" id="TIGR00696">
    <property type="entry name" value="wecG_tagA_cpsF"/>
    <property type="match status" value="1"/>
</dbReference>
<keyword evidence="4" id="KW-1185">Reference proteome</keyword>
<dbReference type="CDD" id="cd06533">
    <property type="entry name" value="Glyco_transf_WecG_TagA"/>
    <property type="match status" value="1"/>
</dbReference>
<evidence type="ECO:0000256" key="2">
    <source>
        <dbReference type="ARBA" id="ARBA00022679"/>
    </source>
</evidence>